<dbReference type="UniPathway" id="UPA00251">
    <property type="reaction ID" value="UER00324"/>
</dbReference>
<dbReference type="HOGENOM" id="CLU_009629_1_0_1"/>
<evidence type="ECO:0000256" key="1">
    <source>
        <dbReference type="ARBA" id="ARBA00002600"/>
    </source>
</evidence>
<dbReference type="Pfam" id="PF01593">
    <property type="entry name" value="Amino_oxidase"/>
    <property type="match status" value="1"/>
</dbReference>
<evidence type="ECO:0000259" key="12">
    <source>
        <dbReference type="Pfam" id="PF01593"/>
    </source>
</evidence>
<dbReference type="Gene3D" id="3.50.50.60">
    <property type="entry name" value="FAD/NAD(P)-binding domain"/>
    <property type="match status" value="1"/>
</dbReference>
<evidence type="ECO:0000256" key="11">
    <source>
        <dbReference type="RuleBase" id="RU367069"/>
    </source>
</evidence>
<dbReference type="SUPFAM" id="SSF51905">
    <property type="entry name" value="FAD/NAD(P)-binding domain"/>
    <property type="match status" value="1"/>
</dbReference>
<gene>
    <name evidence="13" type="ORF">VHEMI02415</name>
</gene>
<evidence type="ECO:0000256" key="5">
    <source>
        <dbReference type="ARBA" id="ARBA00022630"/>
    </source>
</evidence>
<dbReference type="EC" id="1.3.3.4" evidence="4 11"/>
<comment type="pathway">
    <text evidence="2 11">Porphyrin-containing compound metabolism; protoporphyrin-IX biosynthesis; protoporphyrin-IX from protoporphyrinogen-IX: step 1/1.</text>
</comment>
<dbReference type="PANTHER" id="PTHR42923">
    <property type="entry name" value="PROTOPORPHYRINOGEN OXIDASE"/>
    <property type="match status" value="1"/>
</dbReference>
<evidence type="ECO:0000256" key="6">
    <source>
        <dbReference type="ARBA" id="ARBA00022827"/>
    </source>
</evidence>
<dbReference type="InterPro" id="IPR004572">
    <property type="entry name" value="Protoporphyrinogen_oxidase"/>
</dbReference>
<dbReference type="GO" id="GO:0004729">
    <property type="term" value="F:oxygen-dependent protoporphyrinogen oxidase activity"/>
    <property type="evidence" value="ECO:0007669"/>
    <property type="project" value="UniProtKB-UniRule"/>
</dbReference>
<name>A0A0A1TAE1_9HYPO</name>
<evidence type="ECO:0000313" key="13">
    <source>
        <dbReference type="EMBL" id="CEJ82344.1"/>
    </source>
</evidence>
<proteinExistence type="inferred from homology"/>
<comment type="cofactor">
    <cofactor evidence="11">
        <name>FAD</name>
        <dbReference type="ChEBI" id="CHEBI:57692"/>
    </cofactor>
    <text evidence="11">Binds 1 FAD per subunit.</text>
</comment>
<organism evidence="13 14">
    <name type="scientific">[Torrubiella] hemipterigena</name>
    <dbReference type="NCBI Taxonomy" id="1531966"/>
    <lineage>
        <taxon>Eukaryota</taxon>
        <taxon>Fungi</taxon>
        <taxon>Dikarya</taxon>
        <taxon>Ascomycota</taxon>
        <taxon>Pezizomycotina</taxon>
        <taxon>Sordariomycetes</taxon>
        <taxon>Hypocreomycetidae</taxon>
        <taxon>Hypocreales</taxon>
        <taxon>Clavicipitaceae</taxon>
        <taxon>Clavicipitaceae incertae sedis</taxon>
        <taxon>'Torrubiella' clade</taxon>
    </lineage>
</organism>
<dbReference type="PANTHER" id="PTHR42923:SF3">
    <property type="entry name" value="PROTOPORPHYRINOGEN OXIDASE"/>
    <property type="match status" value="1"/>
</dbReference>
<accession>A0A0A1TAE1</accession>
<dbReference type="InterPro" id="IPR002937">
    <property type="entry name" value="Amino_oxidase"/>
</dbReference>
<keyword evidence="9 11" id="KW-0627">Porphyrin biosynthesis</keyword>
<keyword evidence="7 11" id="KW-0560">Oxidoreductase</keyword>
<dbReference type="InterPro" id="IPR036188">
    <property type="entry name" value="FAD/NAD-bd_sf"/>
</dbReference>
<evidence type="ECO:0000313" key="14">
    <source>
        <dbReference type="Proteomes" id="UP000039046"/>
    </source>
</evidence>
<keyword evidence="14" id="KW-1185">Reference proteome</keyword>
<sequence length="609" mass="66992">MSGRVRDRVTALAGRQLSSCRSVHTQRRRPQCLSHHSTSSDLNIYAAASLSRECRRYLSSPSSSTPRSVAILGAGLTGLTTAYYLAKLLPKTTRITIYEATDRAGGWIRTDRVPVDVDGVKGTVMFERGPRTLSSLHTSSTRFDDLVLYDLALDLGLKIASPEDQPRYIYYGGEIVGMPPHASLVECLSKPLFYSAVPAVAAMVYKRLLTTAKQDELGFDFSISDFMRRISFGNALSNNFASAMIHGIYGGDIDRLSAQSVLGDVVRNWYLPKLPKGNIYMRIQEEKLLRELGQSDEVRRMAWKAKGALLHFADKGMEALPKAIMDTLAMEENVEIKLNSPVKAVDYEARNGTVMVMPDGDNAEKMWYDKVISTIDPRILDDASLKVNLEPLRVPAVSIMTVNLWYPTPDLKPPGFGYLIPRSVPEWENPNRALGVFFDSDVGVRGKDEPEGTKVFVLSGGHYYENGVDGQEPAVKIPTEEEAIQNAKDLLQDHLGIPRDTPCHAMARFAKDCIPQHYVGHMPQMAKAHTLLKEGYGGKLAVAGGWFHKIGAMGALRAGYEAAQELANGNHQRTGLEEYAGEGAGVVALSRGTIGVRKSPYVEGPRDMA</sequence>
<dbReference type="OrthoDB" id="438553at2759"/>
<dbReference type="AlphaFoldDB" id="A0A0A1TAE1"/>
<evidence type="ECO:0000256" key="9">
    <source>
        <dbReference type="ARBA" id="ARBA00023244"/>
    </source>
</evidence>
<dbReference type="GO" id="GO:0005743">
    <property type="term" value="C:mitochondrial inner membrane"/>
    <property type="evidence" value="ECO:0007669"/>
    <property type="project" value="UniProtKB-SubCell"/>
</dbReference>
<evidence type="ECO:0000256" key="3">
    <source>
        <dbReference type="ARBA" id="ARBA00010551"/>
    </source>
</evidence>
<dbReference type="EMBL" id="CDHN01000001">
    <property type="protein sequence ID" value="CEJ82344.1"/>
    <property type="molecule type" value="Genomic_DNA"/>
</dbReference>
<evidence type="ECO:0000256" key="8">
    <source>
        <dbReference type="ARBA" id="ARBA00023133"/>
    </source>
</evidence>
<keyword evidence="5 11" id="KW-0285">Flavoprotein</keyword>
<reference evidence="13 14" key="1">
    <citation type="journal article" date="2015" name="Genome Announc.">
        <title>Draft Genome Sequence and Gene Annotation of the Entomopathogenic Fungus Verticillium hemipterigenum.</title>
        <authorList>
            <person name="Horn F."/>
            <person name="Habel A."/>
            <person name="Scharf D.H."/>
            <person name="Dworschak J."/>
            <person name="Brakhage A.A."/>
            <person name="Guthke R."/>
            <person name="Hertweck C."/>
            <person name="Linde J."/>
        </authorList>
    </citation>
    <scope>NUCLEOTIDE SEQUENCE [LARGE SCALE GENOMIC DNA]</scope>
</reference>
<protein>
    <recommendedName>
        <fullName evidence="4 11">Protoporphyrinogen oxidase</fullName>
        <ecNumber evidence="4 11">1.3.3.4</ecNumber>
    </recommendedName>
</protein>
<evidence type="ECO:0000256" key="4">
    <source>
        <dbReference type="ARBA" id="ARBA00012867"/>
    </source>
</evidence>
<keyword evidence="8 11" id="KW-0350">Heme biosynthesis</keyword>
<dbReference type="InterPro" id="IPR050464">
    <property type="entry name" value="Zeta_carotene_desat/Oxidored"/>
</dbReference>
<dbReference type="Proteomes" id="UP000039046">
    <property type="component" value="Unassembled WGS sequence"/>
</dbReference>
<evidence type="ECO:0000256" key="7">
    <source>
        <dbReference type="ARBA" id="ARBA00023002"/>
    </source>
</evidence>
<dbReference type="NCBIfam" id="TIGR00562">
    <property type="entry name" value="proto_IX_ox"/>
    <property type="match status" value="1"/>
</dbReference>
<comment type="function">
    <text evidence="1 11">Catalyzes the 6-electron oxidation of protoporphyrinogen-IX to form protoporphyrin-IX.</text>
</comment>
<evidence type="ECO:0000256" key="10">
    <source>
        <dbReference type="ARBA" id="ARBA00047554"/>
    </source>
</evidence>
<evidence type="ECO:0000256" key="2">
    <source>
        <dbReference type="ARBA" id="ARBA00005073"/>
    </source>
</evidence>
<dbReference type="SUPFAM" id="SSF54373">
    <property type="entry name" value="FAD-linked reductases, C-terminal domain"/>
    <property type="match status" value="1"/>
</dbReference>
<comment type="catalytic activity">
    <reaction evidence="10 11">
        <text>protoporphyrinogen IX + 3 O2 = protoporphyrin IX + 3 H2O2</text>
        <dbReference type="Rhea" id="RHEA:25576"/>
        <dbReference type="ChEBI" id="CHEBI:15379"/>
        <dbReference type="ChEBI" id="CHEBI:16240"/>
        <dbReference type="ChEBI" id="CHEBI:57306"/>
        <dbReference type="ChEBI" id="CHEBI:57307"/>
        <dbReference type="EC" id="1.3.3.4"/>
    </reaction>
</comment>
<comment type="subcellular location">
    <subcellularLocation>
        <location evidence="11">Mitochondrion inner membrane</location>
    </subcellularLocation>
</comment>
<feature type="domain" description="Amine oxidase" evidence="12">
    <location>
        <begin position="76"/>
        <end position="566"/>
    </location>
</feature>
<keyword evidence="6 11" id="KW-0274">FAD</keyword>
<dbReference type="GO" id="GO:0006782">
    <property type="term" value="P:protoporphyrinogen IX biosynthetic process"/>
    <property type="evidence" value="ECO:0007669"/>
    <property type="project" value="UniProtKB-UniRule"/>
</dbReference>
<comment type="similarity">
    <text evidence="3 11">Belongs to the protoporphyrinogen/coproporphyrinogen oxidase family. Protoporphyrinogen oxidase subfamily.</text>
</comment>
<dbReference type="STRING" id="1531966.A0A0A1TAE1"/>